<keyword evidence="3" id="KW-1185">Reference proteome</keyword>
<feature type="region of interest" description="Disordered" evidence="1">
    <location>
        <begin position="1"/>
        <end position="29"/>
    </location>
</feature>
<protein>
    <submittedName>
        <fullName evidence="2">Uncharacterized protein</fullName>
    </submittedName>
</protein>
<comment type="caution">
    <text evidence="2">The sequence shown here is derived from an EMBL/GenBank/DDBJ whole genome shotgun (WGS) entry which is preliminary data.</text>
</comment>
<reference evidence="2 3" key="1">
    <citation type="journal article" date="2017" name="Int. J. Syst. Evol. Microbiol.">
        <title>Ramlibacter alkalitolerans sp. nov., alkali-tolerant bacterium isolated from soil of ginseng.</title>
        <authorList>
            <person name="Lee D.H."/>
            <person name="Cha C.J."/>
        </authorList>
    </citation>
    <scope>NUCLEOTIDE SEQUENCE [LARGE SCALE GENOMIC DNA]</scope>
    <source>
        <strain evidence="2 3">KACC 19305</strain>
    </source>
</reference>
<proteinExistence type="predicted"/>
<gene>
    <name evidence="2" type="ORF">JI746_17380</name>
</gene>
<evidence type="ECO:0000313" key="2">
    <source>
        <dbReference type="EMBL" id="MBL0426889.1"/>
    </source>
</evidence>
<feature type="region of interest" description="Disordered" evidence="1">
    <location>
        <begin position="59"/>
        <end position="89"/>
    </location>
</feature>
<evidence type="ECO:0000313" key="3">
    <source>
        <dbReference type="Proteomes" id="UP000622707"/>
    </source>
</evidence>
<dbReference type="Proteomes" id="UP000622707">
    <property type="component" value="Unassembled WGS sequence"/>
</dbReference>
<organism evidence="2 3">
    <name type="scientific">Ramlibacter alkalitolerans</name>
    <dbReference type="NCBI Taxonomy" id="2039631"/>
    <lineage>
        <taxon>Bacteria</taxon>
        <taxon>Pseudomonadati</taxon>
        <taxon>Pseudomonadota</taxon>
        <taxon>Betaproteobacteria</taxon>
        <taxon>Burkholderiales</taxon>
        <taxon>Comamonadaceae</taxon>
        <taxon>Ramlibacter</taxon>
    </lineage>
</organism>
<dbReference type="RefSeq" id="WP_201691282.1">
    <property type="nucleotide sequence ID" value="NZ_JAEQND010000009.1"/>
</dbReference>
<dbReference type="EMBL" id="JAEQND010000009">
    <property type="protein sequence ID" value="MBL0426889.1"/>
    <property type="molecule type" value="Genomic_DNA"/>
</dbReference>
<name>A0ABS1JRI9_9BURK</name>
<accession>A0ABS1JRI9</accession>
<evidence type="ECO:0000256" key="1">
    <source>
        <dbReference type="SAM" id="MobiDB-lite"/>
    </source>
</evidence>
<sequence length="89" mass="9370">MDRWKNFPTTEHPPVPGAADAQAPLGPHPSYDDVLDVAVQYTFPCSDPIAVAESCTPAGRALHPEREEGQPKGPGMTPGHGEPVTGKEG</sequence>